<dbReference type="KEGG" id="nci:NCTC10296_01297"/>
<evidence type="ECO:0000256" key="10">
    <source>
        <dbReference type="ARBA" id="ARBA00022827"/>
    </source>
</evidence>
<dbReference type="UniPathway" id="UPA00276">
    <property type="reaction ID" value="UER00406"/>
</dbReference>
<comment type="catalytic activity">
    <reaction evidence="13 15">
        <text>riboflavin + ATP = FMN + ADP + H(+)</text>
        <dbReference type="Rhea" id="RHEA:14357"/>
        <dbReference type="ChEBI" id="CHEBI:15378"/>
        <dbReference type="ChEBI" id="CHEBI:30616"/>
        <dbReference type="ChEBI" id="CHEBI:57986"/>
        <dbReference type="ChEBI" id="CHEBI:58210"/>
        <dbReference type="ChEBI" id="CHEBI:456216"/>
        <dbReference type="EC" id="2.7.1.26"/>
    </reaction>
</comment>
<dbReference type="PANTHER" id="PTHR22749:SF6">
    <property type="entry name" value="RIBOFLAVIN KINASE"/>
    <property type="match status" value="1"/>
</dbReference>
<dbReference type="RefSeq" id="WP_085417090.1">
    <property type="nucleotide sequence ID" value="NZ_CAUJPY010000025.1"/>
</dbReference>
<dbReference type="UniPathway" id="UPA00277">
    <property type="reaction ID" value="UER00407"/>
</dbReference>
<dbReference type="SMART" id="SM00904">
    <property type="entry name" value="Flavokinase"/>
    <property type="match status" value="1"/>
</dbReference>
<gene>
    <name evidence="17" type="primary">ribF</name>
    <name evidence="17" type="ORF">NCTC10296_01297</name>
</gene>
<evidence type="ECO:0000256" key="15">
    <source>
        <dbReference type="PIRNR" id="PIRNR004491"/>
    </source>
</evidence>
<dbReference type="NCBIfam" id="NF004159">
    <property type="entry name" value="PRK05627.1-2"/>
    <property type="match status" value="1"/>
</dbReference>
<dbReference type="InterPro" id="IPR015864">
    <property type="entry name" value="FAD_synthase"/>
</dbReference>
<dbReference type="GO" id="GO:0003919">
    <property type="term" value="F:FMN adenylyltransferase activity"/>
    <property type="evidence" value="ECO:0007669"/>
    <property type="project" value="UniProtKB-UniRule"/>
</dbReference>
<keyword evidence="8 15" id="KW-0547">Nucleotide-binding</keyword>
<organism evidence="17 18">
    <name type="scientific">Neisseria canis</name>
    <dbReference type="NCBI Taxonomy" id="493"/>
    <lineage>
        <taxon>Bacteria</taxon>
        <taxon>Pseudomonadati</taxon>
        <taxon>Pseudomonadota</taxon>
        <taxon>Betaproteobacteria</taxon>
        <taxon>Neisseriales</taxon>
        <taxon>Neisseriaceae</taxon>
        <taxon>Neisseria</taxon>
    </lineage>
</organism>
<sequence>MEIWFGLNRKPVFAQGVAATIGNFDGVHSGHLHILRRLKEEAQKRGLPAVAIVFEPQPPEFFARKFDKPLPYRLSPLRDKLMLLEATGCLDAVWVLRFNQSFADIPAQTFIDRLLRQNLDTRYLLVGDDFRFGAGRDGDFTLLQSQEGMFTERTPSVLIENMRVSSTAVRQALAGGLLDCARSLLGHEYVLSGRVKHGAKLGRTIGCPTANVHLPSHHYALSGVFVVEAEGSFGRKRGVASFGVNPTVSRTSSQKLEVHIFDFEGNIYGERLNVHFLHKLRDEEKFPDIESMMAQIRADMAEAKRWQPMPV</sequence>
<dbReference type="STRING" id="493.BWD07_08930"/>
<dbReference type="GO" id="GO:0005524">
    <property type="term" value="F:ATP binding"/>
    <property type="evidence" value="ECO:0007669"/>
    <property type="project" value="UniProtKB-UniRule"/>
</dbReference>
<keyword evidence="10 15" id="KW-0274">FAD</keyword>
<comment type="similarity">
    <text evidence="15">Belongs to the ribF family.</text>
</comment>
<comment type="pathway">
    <text evidence="3 15">Cofactor biosynthesis; FMN biosynthesis; FMN from riboflavin (ATP route): step 1/1.</text>
</comment>
<name>A0A448D8D1_9NEIS</name>
<feature type="domain" description="Riboflavin kinase" evidence="16">
    <location>
        <begin position="184"/>
        <end position="308"/>
    </location>
</feature>
<evidence type="ECO:0000256" key="13">
    <source>
        <dbReference type="ARBA" id="ARBA00047880"/>
    </source>
</evidence>
<evidence type="ECO:0000256" key="14">
    <source>
        <dbReference type="ARBA" id="ARBA00049494"/>
    </source>
</evidence>
<dbReference type="FunFam" id="3.40.50.620:FF:000021">
    <property type="entry name" value="Riboflavin biosynthesis protein"/>
    <property type="match status" value="1"/>
</dbReference>
<dbReference type="Gene3D" id="2.40.30.30">
    <property type="entry name" value="Riboflavin kinase-like"/>
    <property type="match status" value="1"/>
</dbReference>
<dbReference type="Gene3D" id="3.40.50.620">
    <property type="entry name" value="HUPs"/>
    <property type="match status" value="1"/>
</dbReference>
<keyword evidence="4 15" id="KW-0285">Flavoprotein</keyword>
<evidence type="ECO:0000256" key="6">
    <source>
        <dbReference type="ARBA" id="ARBA00022679"/>
    </source>
</evidence>
<dbReference type="NCBIfam" id="NF004163">
    <property type="entry name" value="PRK05627.1-6"/>
    <property type="match status" value="1"/>
</dbReference>
<keyword evidence="12" id="KW-0511">Multifunctional enzyme</keyword>
<keyword evidence="9 15" id="KW-0418">Kinase</keyword>
<dbReference type="InterPro" id="IPR014729">
    <property type="entry name" value="Rossmann-like_a/b/a_fold"/>
</dbReference>
<evidence type="ECO:0000256" key="4">
    <source>
        <dbReference type="ARBA" id="ARBA00022630"/>
    </source>
</evidence>
<dbReference type="Proteomes" id="UP000279284">
    <property type="component" value="Chromosome"/>
</dbReference>
<dbReference type="SUPFAM" id="SSF82114">
    <property type="entry name" value="Riboflavin kinase-like"/>
    <property type="match status" value="1"/>
</dbReference>
<dbReference type="Pfam" id="PF06574">
    <property type="entry name" value="FAD_syn"/>
    <property type="match status" value="1"/>
</dbReference>
<evidence type="ECO:0000313" key="17">
    <source>
        <dbReference type="EMBL" id="VEF01387.1"/>
    </source>
</evidence>
<dbReference type="CDD" id="cd02064">
    <property type="entry name" value="FAD_synthetase_N"/>
    <property type="match status" value="1"/>
</dbReference>
<evidence type="ECO:0000256" key="1">
    <source>
        <dbReference type="ARBA" id="ARBA00002121"/>
    </source>
</evidence>
<dbReference type="GO" id="GO:0009398">
    <property type="term" value="P:FMN biosynthetic process"/>
    <property type="evidence" value="ECO:0007669"/>
    <property type="project" value="UniProtKB-UniRule"/>
</dbReference>
<comment type="function">
    <text evidence="1">Catalyzes the phosphorylation of riboflavin to FMN followed by the adenylation of FMN to FAD.</text>
</comment>
<dbReference type="AlphaFoldDB" id="A0A448D8D1"/>
<dbReference type="GO" id="GO:0006747">
    <property type="term" value="P:FAD biosynthetic process"/>
    <property type="evidence" value="ECO:0007669"/>
    <property type="project" value="UniProtKB-UniRule"/>
</dbReference>
<keyword evidence="5 15" id="KW-0288">FMN</keyword>
<dbReference type="InterPro" id="IPR023468">
    <property type="entry name" value="Riboflavin_kinase"/>
</dbReference>
<keyword evidence="11 15" id="KW-0067">ATP-binding</keyword>
<keyword evidence="18" id="KW-1185">Reference proteome</keyword>
<evidence type="ECO:0000256" key="5">
    <source>
        <dbReference type="ARBA" id="ARBA00022643"/>
    </source>
</evidence>
<dbReference type="PANTHER" id="PTHR22749">
    <property type="entry name" value="RIBOFLAVIN KINASE/FMN ADENYLYLTRANSFERASE"/>
    <property type="match status" value="1"/>
</dbReference>
<dbReference type="InterPro" id="IPR023465">
    <property type="entry name" value="Riboflavin_kinase_dom_sf"/>
</dbReference>
<proteinExistence type="inferred from homology"/>
<dbReference type="EMBL" id="LR134313">
    <property type="protein sequence ID" value="VEF01387.1"/>
    <property type="molecule type" value="Genomic_DNA"/>
</dbReference>
<comment type="catalytic activity">
    <reaction evidence="14 15">
        <text>FMN + ATP + H(+) = FAD + diphosphate</text>
        <dbReference type="Rhea" id="RHEA:17237"/>
        <dbReference type="ChEBI" id="CHEBI:15378"/>
        <dbReference type="ChEBI" id="CHEBI:30616"/>
        <dbReference type="ChEBI" id="CHEBI:33019"/>
        <dbReference type="ChEBI" id="CHEBI:57692"/>
        <dbReference type="ChEBI" id="CHEBI:58210"/>
        <dbReference type="EC" id="2.7.7.2"/>
    </reaction>
</comment>
<dbReference type="SUPFAM" id="SSF52374">
    <property type="entry name" value="Nucleotidylyl transferase"/>
    <property type="match status" value="1"/>
</dbReference>
<evidence type="ECO:0000256" key="2">
    <source>
        <dbReference type="ARBA" id="ARBA00004726"/>
    </source>
</evidence>
<dbReference type="GO" id="GO:0009231">
    <property type="term" value="P:riboflavin biosynthetic process"/>
    <property type="evidence" value="ECO:0007669"/>
    <property type="project" value="InterPro"/>
</dbReference>
<reference evidence="17 18" key="1">
    <citation type="submission" date="2018-12" db="EMBL/GenBank/DDBJ databases">
        <authorList>
            <consortium name="Pathogen Informatics"/>
        </authorList>
    </citation>
    <scope>NUCLEOTIDE SEQUENCE [LARGE SCALE GENOMIC DNA]</scope>
    <source>
        <strain evidence="17 18">NCTC10296</strain>
    </source>
</reference>
<protein>
    <recommendedName>
        <fullName evidence="15">Riboflavin biosynthesis protein</fullName>
    </recommendedName>
    <domain>
        <recommendedName>
            <fullName evidence="15">Riboflavin kinase</fullName>
            <ecNumber evidence="15">2.7.1.26</ecNumber>
        </recommendedName>
        <alternativeName>
            <fullName evidence="15">Flavokinase</fullName>
        </alternativeName>
    </domain>
    <domain>
        <recommendedName>
            <fullName evidence="15">FMN adenylyltransferase</fullName>
            <ecNumber evidence="15">2.7.7.2</ecNumber>
        </recommendedName>
        <alternativeName>
            <fullName evidence="15">FAD pyrophosphorylase</fullName>
        </alternativeName>
        <alternativeName>
            <fullName evidence="15">FAD synthase</fullName>
        </alternativeName>
    </domain>
</protein>
<dbReference type="InterPro" id="IPR002606">
    <property type="entry name" value="Riboflavin_kinase_bac"/>
</dbReference>
<dbReference type="GO" id="GO:0008531">
    <property type="term" value="F:riboflavin kinase activity"/>
    <property type="evidence" value="ECO:0007669"/>
    <property type="project" value="UniProtKB-UniRule"/>
</dbReference>
<evidence type="ECO:0000256" key="7">
    <source>
        <dbReference type="ARBA" id="ARBA00022695"/>
    </source>
</evidence>
<dbReference type="EC" id="2.7.1.26" evidence="15"/>
<keyword evidence="6 15" id="KW-0808">Transferase</keyword>
<evidence type="ECO:0000313" key="18">
    <source>
        <dbReference type="Proteomes" id="UP000279284"/>
    </source>
</evidence>
<evidence type="ECO:0000256" key="9">
    <source>
        <dbReference type="ARBA" id="ARBA00022777"/>
    </source>
</evidence>
<dbReference type="PIRSF" id="PIRSF004491">
    <property type="entry name" value="FAD_Synth"/>
    <property type="match status" value="1"/>
</dbReference>
<accession>A0A448D8D1</accession>
<evidence type="ECO:0000256" key="12">
    <source>
        <dbReference type="ARBA" id="ARBA00023268"/>
    </source>
</evidence>
<dbReference type="OrthoDB" id="9803667at2"/>
<evidence type="ECO:0000256" key="8">
    <source>
        <dbReference type="ARBA" id="ARBA00022741"/>
    </source>
</evidence>
<dbReference type="NCBIfam" id="TIGR00083">
    <property type="entry name" value="ribF"/>
    <property type="match status" value="1"/>
</dbReference>
<evidence type="ECO:0000256" key="3">
    <source>
        <dbReference type="ARBA" id="ARBA00005201"/>
    </source>
</evidence>
<comment type="pathway">
    <text evidence="2 15">Cofactor biosynthesis; FAD biosynthesis; FAD from FMN: step 1/1.</text>
</comment>
<evidence type="ECO:0000259" key="16">
    <source>
        <dbReference type="SMART" id="SM00904"/>
    </source>
</evidence>
<dbReference type="EC" id="2.7.7.2" evidence="15"/>
<keyword evidence="7 15" id="KW-0548">Nucleotidyltransferase</keyword>
<evidence type="ECO:0000256" key="11">
    <source>
        <dbReference type="ARBA" id="ARBA00022840"/>
    </source>
</evidence>
<dbReference type="InterPro" id="IPR015865">
    <property type="entry name" value="Riboflavin_kinase_bac/euk"/>
</dbReference>
<dbReference type="Pfam" id="PF01687">
    <property type="entry name" value="Flavokinase"/>
    <property type="match status" value="1"/>
</dbReference>